<organism evidence="2 3">
    <name type="scientific">Clonostachys chloroleuca</name>
    <dbReference type="NCBI Taxonomy" id="1926264"/>
    <lineage>
        <taxon>Eukaryota</taxon>
        <taxon>Fungi</taxon>
        <taxon>Dikarya</taxon>
        <taxon>Ascomycota</taxon>
        <taxon>Pezizomycotina</taxon>
        <taxon>Sordariomycetes</taxon>
        <taxon>Hypocreomycetidae</taxon>
        <taxon>Hypocreales</taxon>
        <taxon>Bionectriaceae</taxon>
        <taxon>Clonostachys</taxon>
    </lineage>
</organism>
<protein>
    <submittedName>
        <fullName evidence="2">Uncharacterized protein</fullName>
    </submittedName>
</protein>
<dbReference type="Proteomes" id="UP001160390">
    <property type="component" value="Unassembled WGS sequence"/>
</dbReference>
<evidence type="ECO:0000313" key="2">
    <source>
        <dbReference type="EMBL" id="CAI6091287.1"/>
    </source>
</evidence>
<comment type="caution">
    <text evidence="2">The sequence shown here is derived from an EMBL/GenBank/DDBJ whole genome shotgun (WGS) entry which is preliminary data.</text>
</comment>
<sequence>MHHGTVQESGTPLSSEIALETMNLRNGTSEDEYVQEFGGKSPRDKFLRMRRKTDGEQTSRNTVTGWRFGA</sequence>
<proteinExistence type="predicted"/>
<evidence type="ECO:0000313" key="3">
    <source>
        <dbReference type="Proteomes" id="UP001160390"/>
    </source>
</evidence>
<accession>A0AA35M6N8</accession>
<evidence type="ECO:0000256" key="1">
    <source>
        <dbReference type="SAM" id="MobiDB-lite"/>
    </source>
</evidence>
<feature type="compositionally biased region" description="Basic and acidic residues" evidence="1">
    <location>
        <begin position="41"/>
        <end position="57"/>
    </location>
</feature>
<name>A0AA35M6N8_9HYPO</name>
<keyword evidence="3" id="KW-1185">Reference proteome</keyword>
<dbReference type="EMBL" id="CABFNP030001099">
    <property type="protein sequence ID" value="CAI6091287.1"/>
    <property type="molecule type" value="Genomic_DNA"/>
</dbReference>
<gene>
    <name evidence="2" type="ORF">CCHLO57077_00013621</name>
</gene>
<reference evidence="2" key="1">
    <citation type="submission" date="2023-01" db="EMBL/GenBank/DDBJ databases">
        <authorList>
            <person name="Piombo E."/>
        </authorList>
    </citation>
    <scope>NUCLEOTIDE SEQUENCE</scope>
</reference>
<feature type="region of interest" description="Disordered" evidence="1">
    <location>
        <begin position="26"/>
        <end position="70"/>
    </location>
</feature>
<dbReference type="AlphaFoldDB" id="A0AA35M6N8"/>